<comment type="caution">
    <text evidence="2">The sequence shown here is derived from an EMBL/GenBank/DDBJ whole genome shotgun (WGS) entry which is preliminary data.</text>
</comment>
<reference evidence="2" key="1">
    <citation type="submission" date="2023-06" db="EMBL/GenBank/DDBJ databases">
        <authorList>
            <consortium name="Lawrence Berkeley National Laboratory"/>
            <person name="Ahrendt S."/>
            <person name="Sahu N."/>
            <person name="Indic B."/>
            <person name="Wong-Bajracharya J."/>
            <person name="Merenyi Z."/>
            <person name="Ke H.-M."/>
            <person name="Monk M."/>
            <person name="Kocsube S."/>
            <person name="Drula E."/>
            <person name="Lipzen A."/>
            <person name="Balint B."/>
            <person name="Henrissat B."/>
            <person name="Andreopoulos B."/>
            <person name="Martin F.M."/>
            <person name="Harder C.B."/>
            <person name="Rigling D."/>
            <person name="Ford K.L."/>
            <person name="Foster G.D."/>
            <person name="Pangilinan J."/>
            <person name="Papanicolaou A."/>
            <person name="Barry K."/>
            <person name="LaButti K."/>
            <person name="Viragh M."/>
            <person name="Koriabine M."/>
            <person name="Yan M."/>
            <person name="Riley R."/>
            <person name="Champramary S."/>
            <person name="Plett K.L."/>
            <person name="Tsai I.J."/>
            <person name="Slot J."/>
            <person name="Sipos G."/>
            <person name="Plett J."/>
            <person name="Nagy L.G."/>
            <person name="Grigoriev I.V."/>
        </authorList>
    </citation>
    <scope>NUCLEOTIDE SEQUENCE</scope>
    <source>
        <strain evidence="2">ICMP 16352</strain>
    </source>
</reference>
<dbReference type="Proteomes" id="UP001175227">
    <property type="component" value="Unassembled WGS sequence"/>
</dbReference>
<proteinExistence type="predicted"/>
<sequence>MPFKAPSDSYSINGASPPTASNRSVFHLSLNFGTLMPGTYTFDITIDLNTSTSLPSEATSVAGGNNSLVTPKSAAVGTADAESQTQYIPMNTIIRSTIASDRLFEIVLKEMSMSGTHGREHKTPPTVFASEFLPLETMSPRKRASGSLLRLLKGAHETCSTMRNLTLGLEDVKRTRSIHMLGGVPNSGKSSSDVIAVAVSVVTAPAPSTDSVERLDEIRPYIRRG</sequence>
<dbReference type="EMBL" id="JAUEPR010000031">
    <property type="protein sequence ID" value="KAK0473736.1"/>
    <property type="molecule type" value="Genomic_DNA"/>
</dbReference>
<keyword evidence="3" id="KW-1185">Reference proteome</keyword>
<feature type="region of interest" description="Disordered" evidence="1">
    <location>
        <begin position="1"/>
        <end position="20"/>
    </location>
</feature>
<accession>A0AA39NXV3</accession>
<evidence type="ECO:0000313" key="3">
    <source>
        <dbReference type="Proteomes" id="UP001175227"/>
    </source>
</evidence>
<dbReference type="AlphaFoldDB" id="A0AA39NXV3"/>
<gene>
    <name evidence="2" type="ORF">IW261DRAFT_1610906</name>
</gene>
<evidence type="ECO:0000256" key="1">
    <source>
        <dbReference type="SAM" id="MobiDB-lite"/>
    </source>
</evidence>
<evidence type="ECO:0000313" key="2">
    <source>
        <dbReference type="EMBL" id="KAK0473736.1"/>
    </source>
</evidence>
<feature type="compositionally biased region" description="Polar residues" evidence="1">
    <location>
        <begin position="8"/>
        <end position="20"/>
    </location>
</feature>
<protein>
    <submittedName>
        <fullName evidence="2">Uncharacterized protein</fullName>
    </submittedName>
</protein>
<organism evidence="2 3">
    <name type="scientific">Armillaria novae-zelandiae</name>
    <dbReference type="NCBI Taxonomy" id="153914"/>
    <lineage>
        <taxon>Eukaryota</taxon>
        <taxon>Fungi</taxon>
        <taxon>Dikarya</taxon>
        <taxon>Basidiomycota</taxon>
        <taxon>Agaricomycotina</taxon>
        <taxon>Agaricomycetes</taxon>
        <taxon>Agaricomycetidae</taxon>
        <taxon>Agaricales</taxon>
        <taxon>Marasmiineae</taxon>
        <taxon>Physalacriaceae</taxon>
        <taxon>Armillaria</taxon>
    </lineage>
</organism>
<name>A0AA39NXV3_9AGAR</name>